<organism evidence="1 2">
    <name type="scientific">Lagenidium giganteum</name>
    <dbReference type="NCBI Taxonomy" id="4803"/>
    <lineage>
        <taxon>Eukaryota</taxon>
        <taxon>Sar</taxon>
        <taxon>Stramenopiles</taxon>
        <taxon>Oomycota</taxon>
        <taxon>Peronosporomycetes</taxon>
        <taxon>Pythiales</taxon>
        <taxon>Pythiaceae</taxon>
    </lineage>
</organism>
<dbReference type="AlphaFoldDB" id="A0AAV2YUB6"/>
<reference evidence="1" key="2">
    <citation type="journal article" date="2023" name="Microbiol Resour">
        <title>Decontamination and Annotation of the Draft Genome Sequence of the Oomycete Lagenidium giganteum ARSEF 373.</title>
        <authorList>
            <person name="Morgan W.R."/>
            <person name="Tartar A."/>
        </authorList>
    </citation>
    <scope>NUCLEOTIDE SEQUENCE</scope>
    <source>
        <strain evidence="1">ARSEF 373</strain>
    </source>
</reference>
<sequence length="200" mass="22344">MFSQKRPNVLKTDNFVPAHAASISGPEVHHRDVKEVLPDQSGDKRPPVQTLSLRSVRRGCNLPADCGSTRGYREQKKFYVESTTCMVSRLKLVCCQTGMQSASPIMSLPWSTTRRCSTGTSTFTNLSFESKLMSRGSPNFQKNKTFGRSWRIKGNRALLTTCAVSAHTRIPPTATCRWSRRNSTMNLQRTALLSRTSLAD</sequence>
<evidence type="ECO:0000313" key="2">
    <source>
        <dbReference type="Proteomes" id="UP001146120"/>
    </source>
</evidence>
<accession>A0AAV2YUB6</accession>
<evidence type="ECO:0000313" key="1">
    <source>
        <dbReference type="EMBL" id="DAZ97600.1"/>
    </source>
</evidence>
<comment type="caution">
    <text evidence="1">The sequence shown here is derived from an EMBL/GenBank/DDBJ whole genome shotgun (WGS) entry which is preliminary data.</text>
</comment>
<dbReference type="EMBL" id="DAKRPA010000130">
    <property type="protein sequence ID" value="DAZ97600.1"/>
    <property type="molecule type" value="Genomic_DNA"/>
</dbReference>
<proteinExistence type="predicted"/>
<protein>
    <submittedName>
        <fullName evidence="1">Uncharacterized protein</fullName>
    </submittedName>
</protein>
<keyword evidence="2" id="KW-1185">Reference proteome</keyword>
<dbReference type="Proteomes" id="UP001146120">
    <property type="component" value="Unassembled WGS sequence"/>
</dbReference>
<reference evidence="1" key="1">
    <citation type="submission" date="2022-11" db="EMBL/GenBank/DDBJ databases">
        <authorList>
            <person name="Morgan W.R."/>
            <person name="Tartar A."/>
        </authorList>
    </citation>
    <scope>NUCLEOTIDE SEQUENCE</scope>
    <source>
        <strain evidence="1">ARSEF 373</strain>
    </source>
</reference>
<gene>
    <name evidence="1" type="ORF">N0F65_002219</name>
</gene>
<name>A0AAV2YUB6_9STRA</name>